<proteinExistence type="inferred from homology"/>
<protein>
    <recommendedName>
        <fullName evidence="10">Tetrathionate reductase</fullName>
    </recommendedName>
</protein>
<dbReference type="Pfam" id="PF03916">
    <property type="entry name" value="NrfD"/>
    <property type="match status" value="1"/>
</dbReference>
<dbReference type="EMBL" id="AUNB01000031">
    <property type="protein sequence ID" value="KEO58894.1"/>
    <property type="molecule type" value="Genomic_DNA"/>
</dbReference>
<evidence type="ECO:0000256" key="3">
    <source>
        <dbReference type="ARBA" id="ARBA00022475"/>
    </source>
</evidence>
<keyword evidence="9" id="KW-1185">Reference proteome</keyword>
<dbReference type="STRING" id="1353528.DT23_15900"/>
<comment type="caution">
    <text evidence="8">The sequence shown here is derived from an EMBL/GenBank/DDBJ whole genome shotgun (WGS) entry which is preliminary data.</text>
</comment>
<gene>
    <name evidence="8" type="ORF">DT23_15900</name>
</gene>
<evidence type="ECO:0000313" key="8">
    <source>
        <dbReference type="EMBL" id="KEO58894.1"/>
    </source>
</evidence>
<dbReference type="Gene3D" id="1.20.1630.10">
    <property type="entry name" value="Formate dehydrogenase/DMSO reductase domain"/>
    <property type="match status" value="1"/>
</dbReference>
<evidence type="ECO:0008006" key="10">
    <source>
        <dbReference type="Google" id="ProtNLM"/>
    </source>
</evidence>
<comment type="similarity">
    <text evidence="2">Belongs to the NrfD family.</text>
</comment>
<dbReference type="eggNOG" id="COG5557">
    <property type="taxonomic scope" value="Bacteria"/>
</dbReference>
<keyword evidence="4 7" id="KW-0812">Transmembrane</keyword>
<dbReference type="PANTHER" id="PTHR34856:SF2">
    <property type="entry name" value="PROTEIN NRFD"/>
    <property type="match status" value="1"/>
</dbReference>
<accession>A0A074JQZ4</accession>
<feature type="transmembrane region" description="Helical" evidence="7">
    <location>
        <begin position="286"/>
        <end position="309"/>
    </location>
</feature>
<evidence type="ECO:0000313" key="9">
    <source>
        <dbReference type="Proteomes" id="UP000027471"/>
    </source>
</evidence>
<dbReference type="PANTHER" id="PTHR34856">
    <property type="entry name" value="PROTEIN NRFD"/>
    <property type="match status" value="1"/>
</dbReference>
<reference evidence="8 9" key="1">
    <citation type="journal article" date="2015" name="Antonie Van Leeuwenhoek">
        <title>Thioclava indica sp. nov., isolated from surface seawater of the Indian Ocean.</title>
        <authorList>
            <person name="Liu Y."/>
            <person name="Lai Q."/>
            <person name="Du J."/>
            <person name="Xu H."/>
            <person name="Jiang L."/>
            <person name="Shao Z."/>
        </authorList>
    </citation>
    <scope>NUCLEOTIDE SEQUENCE [LARGE SCALE GENOMIC DNA]</scope>
    <source>
        <strain evidence="8 9">DT23-4</strain>
    </source>
</reference>
<feature type="transmembrane region" description="Helical" evidence="7">
    <location>
        <begin position="219"/>
        <end position="238"/>
    </location>
</feature>
<evidence type="ECO:0000256" key="6">
    <source>
        <dbReference type="ARBA" id="ARBA00023136"/>
    </source>
</evidence>
<keyword evidence="3" id="KW-1003">Cell membrane</keyword>
<dbReference type="InterPro" id="IPR052049">
    <property type="entry name" value="Electron_transfer_protein"/>
</dbReference>
<dbReference type="GO" id="GO:0005886">
    <property type="term" value="C:plasma membrane"/>
    <property type="evidence" value="ECO:0007669"/>
    <property type="project" value="UniProtKB-SubCell"/>
</dbReference>
<dbReference type="Proteomes" id="UP000027471">
    <property type="component" value="Unassembled WGS sequence"/>
</dbReference>
<evidence type="ECO:0000256" key="2">
    <source>
        <dbReference type="ARBA" id="ARBA00008929"/>
    </source>
</evidence>
<feature type="transmembrane region" description="Helical" evidence="7">
    <location>
        <begin position="20"/>
        <end position="43"/>
    </location>
</feature>
<keyword evidence="5 7" id="KW-1133">Transmembrane helix</keyword>
<comment type="subcellular location">
    <subcellularLocation>
        <location evidence="1">Cell membrane</location>
        <topology evidence="1">Multi-pass membrane protein</topology>
    </subcellularLocation>
</comment>
<sequence>MQVQVHELVGAVHEAAWLPWAVQYFFLIAISSTALLMALPAFVLGRTGDLPKARLALMVAVTTGIVAPVALLADLHQPFRFWEFFVYTHTTSWMAWGAWIVPSYVALLLAFAWAIHRPAFYAMGQENWRFAWLFRLLALKGEANGFARLLGLGAGLAALGILLYTGTEVAVVRARPLWNTPLLPLQFAATGFVGALGVMLVLERVLNRDGALEESLNRGLVFALAVVGGLGIIWFTVARSGLSPAHTQALASVAGFPIWKQIAAWGALAIVVPFVLALVAPRNTGWATGLIAIHAAWMFRWTVFMGGQAVPKVGSGLYDALLPSGFDGLMGVIGTFGLWIFLLIAYTTFFPWADATPPVGRRPTTPAHPARSV</sequence>
<evidence type="ECO:0000256" key="1">
    <source>
        <dbReference type="ARBA" id="ARBA00004651"/>
    </source>
</evidence>
<dbReference type="AlphaFoldDB" id="A0A074JQZ4"/>
<feature type="transmembrane region" description="Helical" evidence="7">
    <location>
        <begin position="258"/>
        <end position="279"/>
    </location>
</feature>
<evidence type="ECO:0000256" key="7">
    <source>
        <dbReference type="SAM" id="Phobius"/>
    </source>
</evidence>
<feature type="transmembrane region" description="Helical" evidence="7">
    <location>
        <begin position="329"/>
        <end position="352"/>
    </location>
</feature>
<feature type="transmembrane region" description="Helical" evidence="7">
    <location>
        <begin position="185"/>
        <end position="207"/>
    </location>
</feature>
<evidence type="ECO:0000256" key="5">
    <source>
        <dbReference type="ARBA" id="ARBA00022989"/>
    </source>
</evidence>
<feature type="transmembrane region" description="Helical" evidence="7">
    <location>
        <begin position="93"/>
        <end position="115"/>
    </location>
</feature>
<dbReference type="OrthoDB" id="9770779at2"/>
<dbReference type="InterPro" id="IPR005614">
    <property type="entry name" value="NrfD-like"/>
</dbReference>
<evidence type="ECO:0000256" key="4">
    <source>
        <dbReference type="ARBA" id="ARBA00022692"/>
    </source>
</evidence>
<feature type="transmembrane region" description="Helical" evidence="7">
    <location>
        <begin position="55"/>
        <end position="73"/>
    </location>
</feature>
<organism evidence="8 9">
    <name type="scientific">Thioclava indica</name>
    <dbReference type="NCBI Taxonomy" id="1353528"/>
    <lineage>
        <taxon>Bacteria</taxon>
        <taxon>Pseudomonadati</taxon>
        <taxon>Pseudomonadota</taxon>
        <taxon>Alphaproteobacteria</taxon>
        <taxon>Rhodobacterales</taxon>
        <taxon>Paracoccaceae</taxon>
        <taxon>Thioclava</taxon>
    </lineage>
</organism>
<feature type="transmembrane region" description="Helical" evidence="7">
    <location>
        <begin position="145"/>
        <end position="165"/>
    </location>
</feature>
<name>A0A074JQZ4_9RHOB</name>
<keyword evidence="6 7" id="KW-0472">Membrane</keyword>
<dbReference type="RefSeq" id="WP_051697226.1">
    <property type="nucleotide sequence ID" value="NZ_AUNB01000031.1"/>
</dbReference>